<reference evidence="2" key="1">
    <citation type="submission" date="2021-02" db="EMBL/GenBank/DDBJ databases">
        <authorList>
            <person name="Nowell W R."/>
        </authorList>
    </citation>
    <scope>NUCLEOTIDE SEQUENCE</scope>
</reference>
<evidence type="ECO:0000256" key="1">
    <source>
        <dbReference type="SAM" id="MobiDB-lite"/>
    </source>
</evidence>
<proteinExistence type="predicted"/>
<protein>
    <submittedName>
        <fullName evidence="2">Uncharacterized protein</fullName>
    </submittedName>
</protein>
<organism evidence="2 3">
    <name type="scientific">Rotaria socialis</name>
    <dbReference type="NCBI Taxonomy" id="392032"/>
    <lineage>
        <taxon>Eukaryota</taxon>
        <taxon>Metazoa</taxon>
        <taxon>Spiralia</taxon>
        <taxon>Gnathifera</taxon>
        <taxon>Rotifera</taxon>
        <taxon>Eurotatoria</taxon>
        <taxon>Bdelloidea</taxon>
        <taxon>Philodinida</taxon>
        <taxon>Philodinidae</taxon>
        <taxon>Rotaria</taxon>
    </lineage>
</organism>
<name>A0A821XBK7_9BILA</name>
<gene>
    <name evidence="2" type="ORF">TOA249_LOCUS33259</name>
</gene>
<evidence type="ECO:0000313" key="3">
    <source>
        <dbReference type="Proteomes" id="UP000663838"/>
    </source>
</evidence>
<evidence type="ECO:0000313" key="2">
    <source>
        <dbReference type="EMBL" id="CAF4939354.1"/>
    </source>
</evidence>
<dbReference type="Proteomes" id="UP000663838">
    <property type="component" value="Unassembled WGS sequence"/>
</dbReference>
<feature type="non-terminal residue" evidence="2">
    <location>
        <position position="1"/>
    </location>
</feature>
<sequence length="96" mass="10617">TATSSHLEELQELRFGVGQREDLHHWTLIRIAQLQFQHRCDAMPPTTSGQIPAVTRFPVQQIAGNILSNSKSGSVSGSRMTPGTSREAYNLLQDTL</sequence>
<dbReference type="AlphaFoldDB" id="A0A821XBK7"/>
<accession>A0A821XBK7</accession>
<feature type="region of interest" description="Disordered" evidence="1">
    <location>
        <begin position="68"/>
        <end position="96"/>
    </location>
</feature>
<feature type="compositionally biased region" description="Low complexity" evidence="1">
    <location>
        <begin position="68"/>
        <end position="78"/>
    </location>
</feature>
<dbReference type="EMBL" id="CAJOBS010010121">
    <property type="protein sequence ID" value="CAF4939354.1"/>
    <property type="molecule type" value="Genomic_DNA"/>
</dbReference>
<comment type="caution">
    <text evidence="2">The sequence shown here is derived from an EMBL/GenBank/DDBJ whole genome shotgun (WGS) entry which is preliminary data.</text>
</comment>